<comment type="caution">
    <text evidence="1">The sequence shown here is derived from an EMBL/GenBank/DDBJ whole genome shotgun (WGS) entry which is preliminary data.</text>
</comment>
<gene>
    <name evidence="1" type="ORF">RclHR1_28470001</name>
</gene>
<reference evidence="1 2" key="1">
    <citation type="submission" date="2017-11" db="EMBL/GenBank/DDBJ databases">
        <title>The genome of Rhizophagus clarus HR1 reveals common genetic basis of auxotrophy among arbuscular mycorrhizal fungi.</title>
        <authorList>
            <person name="Kobayashi Y."/>
        </authorList>
    </citation>
    <scope>NUCLEOTIDE SEQUENCE [LARGE SCALE GENOMIC DNA]</scope>
    <source>
        <strain evidence="1 2">HR1</strain>
    </source>
</reference>
<evidence type="ECO:0000313" key="1">
    <source>
        <dbReference type="EMBL" id="GBB96827.1"/>
    </source>
</evidence>
<evidence type="ECO:0000313" key="2">
    <source>
        <dbReference type="Proteomes" id="UP000247702"/>
    </source>
</evidence>
<name>A0A2Z6R369_9GLOM</name>
<organism evidence="1 2">
    <name type="scientific">Rhizophagus clarus</name>
    <dbReference type="NCBI Taxonomy" id="94130"/>
    <lineage>
        <taxon>Eukaryota</taxon>
        <taxon>Fungi</taxon>
        <taxon>Fungi incertae sedis</taxon>
        <taxon>Mucoromycota</taxon>
        <taxon>Glomeromycotina</taxon>
        <taxon>Glomeromycetes</taxon>
        <taxon>Glomerales</taxon>
        <taxon>Glomeraceae</taxon>
        <taxon>Rhizophagus</taxon>
    </lineage>
</organism>
<dbReference type="Proteomes" id="UP000247702">
    <property type="component" value="Unassembled WGS sequence"/>
</dbReference>
<keyword evidence="2" id="KW-1185">Reference proteome</keyword>
<proteinExistence type="predicted"/>
<protein>
    <submittedName>
        <fullName evidence="1">Uncharacterized protein</fullName>
    </submittedName>
</protein>
<dbReference type="AlphaFoldDB" id="A0A2Z6R369"/>
<sequence>MFTVAKHVHKIWYTISSNTYTNYTISTQIQLSDIKPTSQEIEQALINVVKAGIYYRRPKDGKFMQSYKERIKKLRQAEDPEEYVLKLAQTIFPNKDKYHQIMDDYKSYYGKDPKILNSIMELYKLYYRLAKDYFVTEDKIDEEAEDFLNS</sequence>
<accession>A0A2Z6R369</accession>
<dbReference type="EMBL" id="BEXD01002054">
    <property type="protein sequence ID" value="GBB96827.1"/>
    <property type="molecule type" value="Genomic_DNA"/>
</dbReference>